<feature type="domain" description="Phosphotyrosine protein phosphatase I" evidence="2">
    <location>
        <begin position="46"/>
        <end position="203"/>
    </location>
</feature>
<dbReference type="PANTHER" id="PTHR43428">
    <property type="entry name" value="ARSENATE REDUCTASE"/>
    <property type="match status" value="1"/>
</dbReference>
<dbReference type="Proteomes" id="UP000317648">
    <property type="component" value="Chromosome"/>
</dbReference>
<protein>
    <submittedName>
        <fullName evidence="3">Protein ArsC</fullName>
        <ecNumber evidence="3">3.1.3.48</ecNumber>
    </submittedName>
</protein>
<dbReference type="KEGG" id="lcre:Pla8534_35690"/>
<keyword evidence="3" id="KW-0378">Hydrolase</keyword>
<reference evidence="3 4" key="1">
    <citation type="submission" date="2019-02" db="EMBL/GenBank/DDBJ databases">
        <title>Deep-cultivation of Planctomycetes and their phenomic and genomic characterization uncovers novel biology.</title>
        <authorList>
            <person name="Wiegand S."/>
            <person name="Jogler M."/>
            <person name="Boedeker C."/>
            <person name="Pinto D."/>
            <person name="Vollmers J."/>
            <person name="Rivas-Marin E."/>
            <person name="Kohn T."/>
            <person name="Peeters S.H."/>
            <person name="Heuer A."/>
            <person name="Rast P."/>
            <person name="Oberbeckmann S."/>
            <person name="Bunk B."/>
            <person name="Jeske O."/>
            <person name="Meyerdierks A."/>
            <person name="Storesund J.E."/>
            <person name="Kallscheuer N."/>
            <person name="Luecker S."/>
            <person name="Lage O.M."/>
            <person name="Pohl T."/>
            <person name="Merkel B.J."/>
            <person name="Hornburger P."/>
            <person name="Mueller R.-W."/>
            <person name="Bruemmer F."/>
            <person name="Labrenz M."/>
            <person name="Spormann A.M."/>
            <person name="Op den Camp H."/>
            <person name="Overmann J."/>
            <person name="Amann R."/>
            <person name="Jetten M.S.M."/>
            <person name="Mascher T."/>
            <person name="Medema M.H."/>
            <person name="Devos D.P."/>
            <person name="Kaster A.-K."/>
            <person name="Ovreas L."/>
            <person name="Rohde M."/>
            <person name="Galperin M.Y."/>
            <person name="Jogler C."/>
        </authorList>
    </citation>
    <scope>NUCLEOTIDE SEQUENCE [LARGE SCALE GENOMIC DNA]</scope>
    <source>
        <strain evidence="3 4">Pla85_3_4</strain>
    </source>
</reference>
<evidence type="ECO:0000313" key="4">
    <source>
        <dbReference type="Proteomes" id="UP000317648"/>
    </source>
</evidence>
<evidence type="ECO:0000313" key="3">
    <source>
        <dbReference type="EMBL" id="QDU95752.1"/>
    </source>
</evidence>
<organism evidence="3 4">
    <name type="scientific">Lignipirellula cremea</name>
    <dbReference type="NCBI Taxonomy" id="2528010"/>
    <lineage>
        <taxon>Bacteria</taxon>
        <taxon>Pseudomonadati</taxon>
        <taxon>Planctomycetota</taxon>
        <taxon>Planctomycetia</taxon>
        <taxon>Pirellulales</taxon>
        <taxon>Pirellulaceae</taxon>
        <taxon>Lignipirellula</taxon>
    </lineage>
</organism>
<dbReference type="InterPro" id="IPR023485">
    <property type="entry name" value="Ptyr_pPase"/>
</dbReference>
<accession>A0A518DV86</accession>
<dbReference type="AlphaFoldDB" id="A0A518DV86"/>
<dbReference type="SUPFAM" id="SSF52788">
    <property type="entry name" value="Phosphotyrosine protein phosphatases I"/>
    <property type="match status" value="1"/>
</dbReference>
<name>A0A518DV86_9BACT</name>
<dbReference type="GO" id="GO:0046685">
    <property type="term" value="P:response to arsenic-containing substance"/>
    <property type="evidence" value="ECO:0007669"/>
    <property type="project" value="UniProtKB-KW"/>
</dbReference>
<keyword evidence="1" id="KW-0059">Arsenical resistance</keyword>
<dbReference type="GO" id="GO:0004725">
    <property type="term" value="F:protein tyrosine phosphatase activity"/>
    <property type="evidence" value="ECO:0007669"/>
    <property type="project" value="UniProtKB-EC"/>
</dbReference>
<dbReference type="InterPro" id="IPR036196">
    <property type="entry name" value="Ptyr_pPase_sf"/>
</dbReference>
<evidence type="ECO:0000256" key="1">
    <source>
        <dbReference type="ARBA" id="ARBA00022849"/>
    </source>
</evidence>
<sequence length="206" mass="23429">MPLTSTLHLYADSRIAEFDRIEDRRRALLQEMSQVLRADWQAGRTLRLVFICTHNSRRSHIAQLWAAVAADYYDVHPVETWSGGSEATAFNPRAVEALRDAGFSIEGDAAQENPRYQVKFGGDKLLECFSKKYDAPPNPSEQFYAIMTCSEADQACPVVLGSLKRFALTYEDPKEADDTPEEADRYKERVAQIGREILYLFSRIVE</sequence>
<proteinExistence type="predicted"/>
<dbReference type="PANTHER" id="PTHR43428:SF1">
    <property type="entry name" value="ARSENATE REDUCTASE"/>
    <property type="match status" value="1"/>
</dbReference>
<keyword evidence="4" id="KW-1185">Reference proteome</keyword>
<dbReference type="Gene3D" id="3.40.50.2300">
    <property type="match status" value="1"/>
</dbReference>
<gene>
    <name evidence="3" type="primary">arsC_1</name>
    <name evidence="3" type="ORF">Pla8534_35690</name>
</gene>
<evidence type="ECO:0000259" key="2">
    <source>
        <dbReference type="SMART" id="SM00226"/>
    </source>
</evidence>
<dbReference type="EC" id="3.1.3.48" evidence="3"/>
<dbReference type="OrthoDB" id="9784339at2"/>
<dbReference type="EMBL" id="CP036433">
    <property type="protein sequence ID" value="QDU95752.1"/>
    <property type="molecule type" value="Genomic_DNA"/>
</dbReference>
<dbReference type="RefSeq" id="WP_145054453.1">
    <property type="nucleotide sequence ID" value="NZ_CP036433.1"/>
</dbReference>
<dbReference type="SMART" id="SM00226">
    <property type="entry name" value="LMWPc"/>
    <property type="match status" value="1"/>
</dbReference>